<dbReference type="EMBL" id="BHEO01000008">
    <property type="protein sequence ID" value="GBU06520.1"/>
    <property type="molecule type" value="Genomic_DNA"/>
</dbReference>
<dbReference type="PANTHER" id="PTHR44360:SF1">
    <property type="entry name" value="DNAJ HOMOLOG SUBFAMILY B MEMBER 9"/>
    <property type="match status" value="1"/>
</dbReference>
<evidence type="ECO:0000256" key="3">
    <source>
        <dbReference type="SAM" id="Coils"/>
    </source>
</evidence>
<dbReference type="Gene3D" id="1.10.287.110">
    <property type="entry name" value="DnaJ domain"/>
    <property type="match status" value="1"/>
</dbReference>
<dbReference type="AlphaFoldDB" id="A0A4R3JIV9"/>
<evidence type="ECO:0000256" key="1">
    <source>
        <dbReference type="ARBA" id="ARBA00022705"/>
    </source>
</evidence>
<feature type="domain" description="J" evidence="4">
    <location>
        <begin position="3"/>
        <end position="74"/>
    </location>
</feature>
<gene>
    <name evidence="6" type="ORF">EDD74_11957</name>
    <name evidence="5" type="ORF">FAEUMB_30610</name>
</gene>
<name>A0A4R3JIV9_9FIRM</name>
<dbReference type="InterPro" id="IPR001623">
    <property type="entry name" value="DnaJ_domain"/>
</dbReference>
<dbReference type="InterPro" id="IPR036869">
    <property type="entry name" value="J_dom_sf"/>
</dbReference>
<evidence type="ECO:0000259" key="4">
    <source>
        <dbReference type="PROSITE" id="PS50076"/>
    </source>
</evidence>
<keyword evidence="8" id="KW-1185">Reference proteome</keyword>
<keyword evidence="1" id="KW-0235">DNA replication</keyword>
<dbReference type="GO" id="GO:0036503">
    <property type="term" value="P:ERAD pathway"/>
    <property type="evidence" value="ECO:0007669"/>
    <property type="project" value="TreeGrafter"/>
</dbReference>
<dbReference type="PANTHER" id="PTHR44360">
    <property type="entry name" value="DNAJ HOMOLOG SUBFAMILY B MEMBER 9"/>
    <property type="match status" value="1"/>
</dbReference>
<dbReference type="PRINTS" id="PR00625">
    <property type="entry name" value="JDOMAIN"/>
</dbReference>
<dbReference type="Proteomes" id="UP000702954">
    <property type="component" value="Unassembled WGS sequence"/>
</dbReference>
<reference evidence="5 8" key="1">
    <citation type="journal article" date="2018" name="Int. J. Syst. Evol. Microbiol.">
        <title>Draft Genome Sequence of Faecalimonas umbilicata JCM 30896T, an Acetate-Producing Bacterium Isolated from Human Feces.</title>
        <authorList>
            <person name="Sakamoto M."/>
            <person name="Ikeyama N."/>
            <person name="Yuki M."/>
            <person name="Ohkuma M."/>
        </authorList>
    </citation>
    <scope>NUCLEOTIDE SEQUENCE [LARGE SCALE GENOMIC DNA]</scope>
    <source>
        <strain evidence="5 8">EGH7</strain>
    </source>
</reference>
<dbReference type="Pfam" id="PF00226">
    <property type="entry name" value="DnaJ"/>
    <property type="match status" value="1"/>
</dbReference>
<comment type="caution">
    <text evidence="6">The sequence shown here is derived from an EMBL/GenBank/DDBJ whole genome shotgun (WGS) entry which is preliminary data.</text>
</comment>
<evidence type="ECO:0000313" key="7">
    <source>
        <dbReference type="Proteomes" id="UP000294613"/>
    </source>
</evidence>
<dbReference type="SMART" id="SM00271">
    <property type="entry name" value="DnaJ"/>
    <property type="match status" value="1"/>
</dbReference>
<evidence type="ECO:0000313" key="8">
    <source>
        <dbReference type="Proteomes" id="UP000702954"/>
    </source>
</evidence>
<dbReference type="SUPFAM" id="SSF46565">
    <property type="entry name" value="Chaperone J-domain"/>
    <property type="match status" value="1"/>
</dbReference>
<dbReference type="GO" id="GO:0051087">
    <property type="term" value="F:protein-folding chaperone binding"/>
    <property type="evidence" value="ECO:0007669"/>
    <property type="project" value="TreeGrafter"/>
</dbReference>
<dbReference type="CDD" id="cd06257">
    <property type="entry name" value="DnaJ"/>
    <property type="match status" value="1"/>
</dbReference>
<dbReference type="PROSITE" id="PS50076">
    <property type="entry name" value="DNAJ_2"/>
    <property type="match status" value="1"/>
</dbReference>
<dbReference type="GO" id="GO:0006260">
    <property type="term" value="P:DNA replication"/>
    <property type="evidence" value="ECO:0007669"/>
    <property type="project" value="UniProtKB-KW"/>
</dbReference>
<evidence type="ECO:0000313" key="6">
    <source>
        <dbReference type="EMBL" id="TCS66159.1"/>
    </source>
</evidence>
<keyword evidence="3" id="KW-0175">Coiled coil</keyword>
<sequence>MRDPFKVLGIEPTSDKKQIKKAYAKLAARYHPEEYPEKWQEIHEAYEAAIQFASAIGEDAWTEEEEQKKSDSFSGLENRAEADSIVVWEENTEQKTAVEVSAEKEYIDKDAVPESVPEAISLEKSKDIEEEETAFDFEYILSKLEKVQKEEQDRILQELLTFLEPLREEPEQEAVLWNVFFQSAVFRENQFQPVLWELCGGIFAERNVSEKSFHIICRQIALTRQELEEKLQSSGYIPEHLEQLNQTLNRVARALEAARELPPTGKKKPQKHNGNIRKMIYLLVAVFSLLAFLILPRTREDSETWGQQREELAETMDAADKLIEDTKSAERDLQLAKEELQKEGEQSLLTYLTEKYAGTEVSVPEYHVYVSSVSGWDHTYMGVELRKKGTEKVFAWLWKDEDGEKYFDTLQAEAVEAAMQAEVVAVTGSEEAFVKTEVAEINSTYGKLQVPWLGQTGYHTKFEQDLESFWKQEKQYRLTKPGSDQMMEAFAGENQNTRYCNDYFVFCLKDPVGTTLENYVNVMPTRAEEFARYEAALWQLQEKYSIELEVALYLPEERMPVTMLYKKGKVSALEGIIVTGTEAETKKEDAYQLIEEVYERKGGGK</sequence>
<dbReference type="GO" id="GO:0051787">
    <property type="term" value="F:misfolded protein binding"/>
    <property type="evidence" value="ECO:0007669"/>
    <property type="project" value="TreeGrafter"/>
</dbReference>
<protein>
    <submittedName>
        <fullName evidence="6">DnaJ-like protein</fullName>
    </submittedName>
</protein>
<dbReference type="InterPro" id="IPR051948">
    <property type="entry name" value="Hsp70_co-chaperone_J-domain"/>
</dbReference>
<feature type="coiled-coil region" evidence="3">
    <location>
        <begin position="309"/>
        <end position="346"/>
    </location>
</feature>
<proteinExistence type="predicted"/>
<keyword evidence="2" id="KW-0143">Chaperone</keyword>
<reference evidence="6 7" key="2">
    <citation type="submission" date="2019-03" db="EMBL/GenBank/DDBJ databases">
        <title>Genomic Encyclopedia of Type Strains, Phase IV (KMG-IV): sequencing the most valuable type-strain genomes for metagenomic binning, comparative biology and taxonomic classification.</title>
        <authorList>
            <person name="Goeker M."/>
        </authorList>
    </citation>
    <scope>NUCLEOTIDE SEQUENCE [LARGE SCALE GENOMIC DNA]</scope>
    <source>
        <strain evidence="6 7">DSM 103426</strain>
    </source>
</reference>
<accession>A0A4R3JIV9</accession>
<dbReference type="Proteomes" id="UP000294613">
    <property type="component" value="Unassembled WGS sequence"/>
</dbReference>
<dbReference type="EMBL" id="SLZV01000019">
    <property type="protein sequence ID" value="TCS66159.1"/>
    <property type="molecule type" value="Genomic_DNA"/>
</dbReference>
<evidence type="ECO:0000313" key="5">
    <source>
        <dbReference type="EMBL" id="GBU06520.1"/>
    </source>
</evidence>
<dbReference type="RefSeq" id="WP_116442364.1">
    <property type="nucleotide sequence ID" value="NZ_BHEO01000008.1"/>
</dbReference>
<evidence type="ECO:0000256" key="2">
    <source>
        <dbReference type="ARBA" id="ARBA00023186"/>
    </source>
</evidence>
<organism evidence="6 7">
    <name type="scientific">Faecalimonas umbilicata</name>
    <dbReference type="NCBI Taxonomy" id="1912855"/>
    <lineage>
        <taxon>Bacteria</taxon>
        <taxon>Bacillati</taxon>
        <taxon>Bacillota</taxon>
        <taxon>Clostridia</taxon>
        <taxon>Lachnospirales</taxon>
        <taxon>Lachnospiraceae</taxon>
        <taxon>Faecalimonas</taxon>
    </lineage>
</organism>